<keyword evidence="3" id="KW-0479">Metal-binding</keyword>
<dbReference type="OrthoDB" id="9792957at2"/>
<evidence type="ECO:0000256" key="1">
    <source>
        <dbReference type="ARBA" id="ARBA00010457"/>
    </source>
</evidence>
<keyword evidence="3" id="KW-0862">Zinc</keyword>
<proteinExistence type="inferred from homology"/>
<keyword evidence="6" id="KW-1185">Reference proteome</keyword>
<comment type="cofactor">
    <cofactor evidence="3">
        <name>Zn(2+)</name>
        <dbReference type="ChEBI" id="CHEBI:29105"/>
    </cofactor>
    <text evidence="3">Binds 1 zinc ion per subunit.</text>
</comment>
<keyword evidence="3 5" id="KW-0560">Oxidoreductase</keyword>
<comment type="function">
    <text evidence="2">Destroys radicals which are normally produced within the cells and which are toxic to biological systems. May play a role in favoring mycobacterial survival in phagocytes.</text>
</comment>
<dbReference type="PANTHER" id="PTHR10003">
    <property type="entry name" value="SUPEROXIDE DISMUTASE CU-ZN -RELATED"/>
    <property type="match status" value="1"/>
</dbReference>
<dbReference type="Pfam" id="PF00080">
    <property type="entry name" value="Sod_Cu"/>
    <property type="match status" value="1"/>
</dbReference>
<accession>A0A348AM28</accession>
<dbReference type="PROSITE" id="PS00332">
    <property type="entry name" value="SOD_CU_ZN_2"/>
    <property type="match status" value="1"/>
</dbReference>
<dbReference type="InterPro" id="IPR036423">
    <property type="entry name" value="SOD-like_Cu/Zn_dom_sf"/>
</dbReference>
<dbReference type="EC" id="1.15.1.1" evidence="3"/>
<keyword evidence="3" id="KW-0186">Copper</keyword>
<feature type="domain" description="Superoxide dismutase copper/zinc binding" evidence="4">
    <location>
        <begin position="50"/>
        <end position="182"/>
    </location>
</feature>
<dbReference type="GO" id="GO:0005507">
    <property type="term" value="F:copper ion binding"/>
    <property type="evidence" value="ECO:0007669"/>
    <property type="project" value="InterPro"/>
</dbReference>
<evidence type="ECO:0000313" key="6">
    <source>
        <dbReference type="Proteomes" id="UP000276437"/>
    </source>
</evidence>
<comment type="cofactor">
    <cofactor evidence="3">
        <name>Cu cation</name>
        <dbReference type="ChEBI" id="CHEBI:23378"/>
    </cofactor>
    <text evidence="3">Binds 1 copper ion per subunit.</text>
</comment>
<dbReference type="GO" id="GO:0004784">
    <property type="term" value="F:superoxide dismutase activity"/>
    <property type="evidence" value="ECO:0007669"/>
    <property type="project" value="UniProtKB-EC"/>
</dbReference>
<dbReference type="CDD" id="cd00305">
    <property type="entry name" value="Cu-Zn_Superoxide_Dismutase"/>
    <property type="match status" value="1"/>
</dbReference>
<reference evidence="5 6" key="1">
    <citation type="journal article" date="2018" name="Int. J. Syst. Evol. Microbiol.">
        <title>Methylomusa anaerophila gen. nov., sp. nov., an anaerobic methanol-utilizing bacterium isolated from a microbial fuel cell.</title>
        <authorList>
            <person name="Amano N."/>
            <person name="Yamamuro A."/>
            <person name="Miyahara M."/>
            <person name="Kouzuma A."/>
            <person name="Abe T."/>
            <person name="Watanabe K."/>
        </authorList>
    </citation>
    <scope>NUCLEOTIDE SEQUENCE [LARGE SCALE GENOMIC DNA]</scope>
    <source>
        <strain evidence="5 6">MMFC1</strain>
    </source>
</reference>
<evidence type="ECO:0000256" key="2">
    <source>
        <dbReference type="ARBA" id="ARBA00024900"/>
    </source>
</evidence>
<protein>
    <recommendedName>
        <fullName evidence="3">Superoxide dismutase [Cu-Zn]</fullName>
        <ecNumber evidence="3">1.15.1.1</ecNumber>
    </recommendedName>
</protein>
<dbReference type="SUPFAM" id="SSF49329">
    <property type="entry name" value="Cu,Zn superoxide dismutase-like"/>
    <property type="match status" value="1"/>
</dbReference>
<sequence>MGKQCNCNYWDCDYNCPCCNFVHTCGYFECDEAAVAIARVKGGPLAPDINGTVIFTSIAGGTEVFVKVNGLPPFEPAQCNQPQIGPHGFHIHQKGCCQVGDPANPFLAAGEHWNPTKQPHGNHAGDFPVLFSNNGYACMAFFTNKFRVEDVIGKSVIIHQGPDDYQTQPAGGAGKRLACGVIRHMF</sequence>
<comment type="similarity">
    <text evidence="1 3">Belongs to the Cu-Zn superoxide dismutase family.</text>
</comment>
<evidence type="ECO:0000256" key="3">
    <source>
        <dbReference type="RuleBase" id="RU000393"/>
    </source>
</evidence>
<organism evidence="5 6">
    <name type="scientific">Methylomusa anaerophila</name>
    <dbReference type="NCBI Taxonomy" id="1930071"/>
    <lineage>
        <taxon>Bacteria</taxon>
        <taxon>Bacillati</taxon>
        <taxon>Bacillota</taxon>
        <taxon>Negativicutes</taxon>
        <taxon>Selenomonadales</taxon>
        <taxon>Sporomusaceae</taxon>
        <taxon>Methylomusa</taxon>
    </lineage>
</organism>
<comment type="catalytic activity">
    <reaction evidence="3">
        <text>2 superoxide + 2 H(+) = H2O2 + O2</text>
        <dbReference type="Rhea" id="RHEA:20696"/>
        <dbReference type="ChEBI" id="CHEBI:15378"/>
        <dbReference type="ChEBI" id="CHEBI:15379"/>
        <dbReference type="ChEBI" id="CHEBI:16240"/>
        <dbReference type="ChEBI" id="CHEBI:18421"/>
        <dbReference type="EC" id="1.15.1.1"/>
    </reaction>
</comment>
<dbReference type="Gene3D" id="2.60.40.200">
    <property type="entry name" value="Superoxide dismutase, copper/zinc binding domain"/>
    <property type="match status" value="1"/>
</dbReference>
<dbReference type="InterPro" id="IPR018152">
    <property type="entry name" value="SOD_Cu/Zn_BS"/>
</dbReference>
<dbReference type="EMBL" id="AP018449">
    <property type="protein sequence ID" value="BBB92126.1"/>
    <property type="molecule type" value="Genomic_DNA"/>
</dbReference>
<dbReference type="InterPro" id="IPR024134">
    <property type="entry name" value="SOD_Cu/Zn_/chaperone"/>
</dbReference>
<dbReference type="InterPro" id="IPR001424">
    <property type="entry name" value="SOD_Cu_Zn_dom"/>
</dbReference>
<evidence type="ECO:0000313" key="5">
    <source>
        <dbReference type="EMBL" id="BBB92126.1"/>
    </source>
</evidence>
<dbReference type="Proteomes" id="UP000276437">
    <property type="component" value="Chromosome"/>
</dbReference>
<dbReference type="RefSeq" id="WP_126309065.1">
    <property type="nucleotide sequence ID" value="NZ_AP018449.1"/>
</dbReference>
<dbReference type="AlphaFoldDB" id="A0A348AM28"/>
<evidence type="ECO:0000259" key="4">
    <source>
        <dbReference type="Pfam" id="PF00080"/>
    </source>
</evidence>
<dbReference type="KEGG" id="mana:MAMMFC1_02811"/>
<gene>
    <name evidence="5" type="primary">sodC</name>
    <name evidence="5" type="ORF">MAMMFC1_02811</name>
</gene>
<name>A0A348AM28_9FIRM</name>